<dbReference type="EMBL" id="GBHO01008026">
    <property type="protein sequence ID" value="JAG35578.1"/>
    <property type="molecule type" value="Transcribed_RNA"/>
</dbReference>
<evidence type="ECO:0000256" key="1">
    <source>
        <dbReference type="SAM" id="MobiDB-lite"/>
    </source>
</evidence>
<protein>
    <submittedName>
        <fullName evidence="2">Uncharacterized protein</fullName>
    </submittedName>
</protein>
<feature type="region of interest" description="Disordered" evidence="1">
    <location>
        <begin position="1"/>
        <end position="37"/>
    </location>
</feature>
<evidence type="ECO:0000313" key="2">
    <source>
        <dbReference type="EMBL" id="JAG35578.1"/>
    </source>
</evidence>
<sequence>MSWSSASSQQKKRKKTTGGSSGSESPSPEKKKASTEIRMFPPGTAVTSYDQLYEQLMVGFRGLMNEQTTSFKESLQRVENAVTSLSADNGLIKARCDQLDKEDTQLREYVEQLDLRLRRNNLVLNGFAVDPSKNLKSELVQLLRDVMKVENVNFSTLTVNTLGGRDSPPILLEFGSLYDAQSVLKKTGNLKGTSFYISRDMPATQRVNRNKFLKLRYEIKKVCPNKSPKIVMDKMILEEKAFKWTGGGLMSDNGEGLTVLREITGKDFSEIVKKIQEFKPTQRNMPR</sequence>
<dbReference type="AlphaFoldDB" id="A0A0A9YWV9"/>
<name>A0A0A9YWV9_LYGHE</name>
<gene>
    <name evidence="2" type="ORF">CM83_26543</name>
</gene>
<reference evidence="2" key="1">
    <citation type="journal article" date="2014" name="PLoS ONE">
        <title>Transcriptome-Based Identification of ABC Transporters in the Western Tarnished Plant Bug Lygus hesperus.</title>
        <authorList>
            <person name="Hull J.J."/>
            <person name="Chaney K."/>
            <person name="Geib S.M."/>
            <person name="Fabrick J.A."/>
            <person name="Brent C.S."/>
            <person name="Walsh D."/>
            <person name="Lavine L.C."/>
        </authorList>
    </citation>
    <scope>NUCLEOTIDE SEQUENCE</scope>
</reference>
<organism evidence="2">
    <name type="scientific">Lygus hesperus</name>
    <name type="common">Western plant bug</name>
    <dbReference type="NCBI Taxonomy" id="30085"/>
    <lineage>
        <taxon>Eukaryota</taxon>
        <taxon>Metazoa</taxon>
        <taxon>Ecdysozoa</taxon>
        <taxon>Arthropoda</taxon>
        <taxon>Hexapoda</taxon>
        <taxon>Insecta</taxon>
        <taxon>Pterygota</taxon>
        <taxon>Neoptera</taxon>
        <taxon>Paraneoptera</taxon>
        <taxon>Hemiptera</taxon>
        <taxon>Heteroptera</taxon>
        <taxon>Panheteroptera</taxon>
        <taxon>Cimicomorpha</taxon>
        <taxon>Miridae</taxon>
        <taxon>Mirini</taxon>
        <taxon>Lygus</taxon>
    </lineage>
</organism>
<proteinExistence type="predicted"/>
<reference evidence="2" key="2">
    <citation type="submission" date="2014-07" db="EMBL/GenBank/DDBJ databases">
        <authorList>
            <person name="Hull J."/>
        </authorList>
    </citation>
    <scope>NUCLEOTIDE SEQUENCE</scope>
</reference>
<accession>A0A0A9YWV9</accession>